<evidence type="ECO:0000313" key="1">
    <source>
        <dbReference type="EMBL" id="TFB04013.1"/>
    </source>
</evidence>
<dbReference type="EMBL" id="PPTA01000004">
    <property type="protein sequence ID" value="TFB04013.1"/>
    <property type="molecule type" value="Genomic_DNA"/>
</dbReference>
<name>A0ABY2H729_9HYPO</name>
<dbReference type="GeneID" id="300575678"/>
<dbReference type="RefSeq" id="XP_073560214.1">
    <property type="nucleotide sequence ID" value="XM_073701228.1"/>
</dbReference>
<proteinExistence type="predicted"/>
<keyword evidence="2" id="KW-1185">Reference proteome</keyword>
<organism evidence="1 2">
    <name type="scientific">Trichoderma ghanense</name>
    <dbReference type="NCBI Taxonomy" id="65468"/>
    <lineage>
        <taxon>Eukaryota</taxon>
        <taxon>Fungi</taxon>
        <taxon>Dikarya</taxon>
        <taxon>Ascomycota</taxon>
        <taxon>Pezizomycotina</taxon>
        <taxon>Sordariomycetes</taxon>
        <taxon>Hypocreomycetidae</taxon>
        <taxon>Hypocreales</taxon>
        <taxon>Hypocreaceae</taxon>
        <taxon>Trichoderma</taxon>
    </lineage>
</organism>
<gene>
    <name evidence="1" type="ORF">CCMA1212_003899</name>
</gene>
<accession>A0ABY2H729</accession>
<dbReference type="Proteomes" id="UP001642720">
    <property type="component" value="Unassembled WGS sequence"/>
</dbReference>
<sequence length="138" mass="14525">MTAGATTGVVKFKVRIVERRLGLEHDPGPGYGHGQGQVKPQGHGGYVQRWDPCASLPASPTSISRWHQPAPGGEAVTSTKSWVSFTGCNTSAVFHLLSASAYSSTLACELYPASASARVCMQACTDGGVEVEEPKCFI</sequence>
<reference evidence="1 2" key="1">
    <citation type="submission" date="2018-01" db="EMBL/GenBank/DDBJ databases">
        <title>Genome characterization of the sugarcane-associated fungus Trichoderma ghanense CCMA-1212 and their application in lignocelulose bioconversion.</title>
        <authorList>
            <person name="Steindorff A.S."/>
            <person name="Mendes T.D."/>
            <person name="Vilela E.S.D."/>
            <person name="Rodrigues D.S."/>
            <person name="Formighieri E.F."/>
            <person name="Melo I.S."/>
            <person name="Favaro L.C.L."/>
        </authorList>
    </citation>
    <scope>NUCLEOTIDE SEQUENCE [LARGE SCALE GENOMIC DNA]</scope>
    <source>
        <strain evidence="1 2">CCMA-1212</strain>
    </source>
</reference>
<protein>
    <submittedName>
        <fullName evidence="1">Uncharacterized protein</fullName>
    </submittedName>
</protein>
<evidence type="ECO:0000313" key="2">
    <source>
        <dbReference type="Proteomes" id="UP001642720"/>
    </source>
</evidence>
<comment type="caution">
    <text evidence="1">The sequence shown here is derived from an EMBL/GenBank/DDBJ whole genome shotgun (WGS) entry which is preliminary data.</text>
</comment>